<keyword evidence="1" id="KW-0805">Transcription regulation</keyword>
<dbReference type="AlphaFoldDB" id="A0A3B0V038"/>
<dbReference type="PANTHER" id="PTHR47752:SF1">
    <property type="entry name" value="HTH-TYPE TRANSCRIPTIONAL REPRESSOR FABR"/>
    <property type="match status" value="1"/>
</dbReference>
<dbReference type="FunFam" id="1.10.10.60:FF:000034">
    <property type="entry name" value="HTH-type transcriptional repressor FabR"/>
    <property type="match status" value="1"/>
</dbReference>
<dbReference type="Gene3D" id="1.10.10.60">
    <property type="entry name" value="Homeodomain-like"/>
    <property type="match status" value="1"/>
</dbReference>
<proteinExistence type="predicted"/>
<dbReference type="PROSITE" id="PS50977">
    <property type="entry name" value="HTH_TETR_2"/>
    <property type="match status" value="1"/>
</dbReference>
<organism evidence="5">
    <name type="scientific">hydrothermal vent metagenome</name>
    <dbReference type="NCBI Taxonomy" id="652676"/>
    <lineage>
        <taxon>unclassified sequences</taxon>
        <taxon>metagenomes</taxon>
        <taxon>ecological metagenomes</taxon>
    </lineage>
</organism>
<dbReference type="EMBL" id="UOEW01000151">
    <property type="protein sequence ID" value="VAW36788.1"/>
    <property type="molecule type" value="Genomic_DNA"/>
</dbReference>
<evidence type="ECO:0000256" key="3">
    <source>
        <dbReference type="ARBA" id="ARBA00023163"/>
    </source>
</evidence>
<sequence length="207" mass="23457">MSKTPSQSRVQQKERTRKAIIDAAISELSENKSFASLSLREVARKAGIAPNSFYRHFKDMEELGLTLVDVSGLALRQLMRKARQRFKQEGSVIVTSVTTFMEFTETNANIFRLLFHERSGTTKALRHAVAREIKYFIVELTEYIQAVGYDHDVAHSQAEAMVAIIFNTGAELLAAQPAARQQLEHRAIQQLRFIATGARVEYLDKQK</sequence>
<name>A0A3B0V038_9ZZZZ</name>
<evidence type="ECO:0000313" key="5">
    <source>
        <dbReference type="EMBL" id="VAW36788.1"/>
    </source>
</evidence>
<dbReference type="SUPFAM" id="SSF46689">
    <property type="entry name" value="Homeodomain-like"/>
    <property type="match status" value="1"/>
</dbReference>
<accession>A0A3B0V038</accession>
<protein>
    <submittedName>
        <fullName evidence="5">Unsaturated fatty acid biosythesis repressor FabR, TetR family</fullName>
    </submittedName>
</protein>
<gene>
    <name evidence="5" type="ORF">MNBD_GAMMA01-635</name>
</gene>
<keyword evidence="3" id="KW-0804">Transcription</keyword>
<evidence type="ECO:0000259" key="4">
    <source>
        <dbReference type="PROSITE" id="PS50977"/>
    </source>
</evidence>
<dbReference type="InterPro" id="IPR050692">
    <property type="entry name" value="HTH_transcr_repressor_FabR"/>
</dbReference>
<reference evidence="5" key="1">
    <citation type="submission" date="2018-06" db="EMBL/GenBank/DDBJ databases">
        <authorList>
            <person name="Zhirakovskaya E."/>
        </authorList>
    </citation>
    <scope>NUCLEOTIDE SEQUENCE</scope>
</reference>
<evidence type="ECO:0000256" key="1">
    <source>
        <dbReference type="ARBA" id="ARBA00023015"/>
    </source>
</evidence>
<dbReference type="NCBIfam" id="NF008402">
    <property type="entry name" value="PRK11202.1"/>
    <property type="match status" value="1"/>
</dbReference>
<evidence type="ECO:0000256" key="2">
    <source>
        <dbReference type="ARBA" id="ARBA00023125"/>
    </source>
</evidence>
<feature type="domain" description="HTH tetR-type" evidence="4">
    <location>
        <begin position="14"/>
        <end position="75"/>
    </location>
</feature>
<dbReference type="GO" id="GO:0003677">
    <property type="term" value="F:DNA binding"/>
    <property type="evidence" value="ECO:0007669"/>
    <property type="project" value="UniProtKB-KW"/>
</dbReference>
<dbReference type="InterPro" id="IPR001647">
    <property type="entry name" value="HTH_TetR"/>
</dbReference>
<dbReference type="Pfam" id="PF00440">
    <property type="entry name" value="TetR_N"/>
    <property type="match status" value="1"/>
</dbReference>
<keyword evidence="2" id="KW-0238">DNA-binding</keyword>
<dbReference type="Gene3D" id="1.10.357.10">
    <property type="entry name" value="Tetracycline Repressor, domain 2"/>
    <property type="match status" value="1"/>
</dbReference>
<dbReference type="InterPro" id="IPR009057">
    <property type="entry name" value="Homeodomain-like_sf"/>
</dbReference>
<dbReference type="PANTHER" id="PTHR47752">
    <property type="entry name" value="HTH-TYPE TRANSCRIPTIONAL REPRESSOR FABR"/>
    <property type="match status" value="1"/>
</dbReference>